<comment type="caution">
    <text evidence="1">The sequence shown here is derived from an EMBL/GenBank/DDBJ whole genome shotgun (WGS) entry which is preliminary data.</text>
</comment>
<evidence type="ECO:0000313" key="2">
    <source>
        <dbReference type="Proteomes" id="UP000634136"/>
    </source>
</evidence>
<evidence type="ECO:0000313" key="1">
    <source>
        <dbReference type="EMBL" id="KAF7803901.1"/>
    </source>
</evidence>
<gene>
    <name evidence="1" type="ORF">G2W53_043012</name>
</gene>
<sequence>MGNGACARNIRHLHAAITH</sequence>
<name>A0A834W300_9FABA</name>
<keyword evidence="2" id="KW-1185">Reference proteome</keyword>
<proteinExistence type="predicted"/>
<reference evidence="1" key="1">
    <citation type="submission" date="2020-09" db="EMBL/GenBank/DDBJ databases">
        <title>Genome-Enabled Discovery of Anthraquinone Biosynthesis in Senna tora.</title>
        <authorList>
            <person name="Kang S.-H."/>
            <person name="Pandey R.P."/>
            <person name="Lee C.-M."/>
            <person name="Sim J.-S."/>
            <person name="Jeong J.-T."/>
            <person name="Choi B.-S."/>
            <person name="Jung M."/>
            <person name="Ginzburg D."/>
            <person name="Zhao K."/>
            <person name="Won S.Y."/>
            <person name="Oh T.-J."/>
            <person name="Yu Y."/>
            <person name="Kim N.-H."/>
            <person name="Lee O.R."/>
            <person name="Lee T.-H."/>
            <person name="Bashyal P."/>
            <person name="Kim T.-S."/>
            <person name="Lee W.-H."/>
            <person name="Kawkins C."/>
            <person name="Kim C.-K."/>
            <person name="Kim J.S."/>
            <person name="Ahn B.O."/>
            <person name="Rhee S.Y."/>
            <person name="Sohng J.K."/>
        </authorList>
    </citation>
    <scope>NUCLEOTIDE SEQUENCE</scope>
    <source>
        <tissue evidence="1">Leaf</tissue>
    </source>
</reference>
<organism evidence="1 2">
    <name type="scientific">Senna tora</name>
    <dbReference type="NCBI Taxonomy" id="362788"/>
    <lineage>
        <taxon>Eukaryota</taxon>
        <taxon>Viridiplantae</taxon>
        <taxon>Streptophyta</taxon>
        <taxon>Embryophyta</taxon>
        <taxon>Tracheophyta</taxon>
        <taxon>Spermatophyta</taxon>
        <taxon>Magnoliopsida</taxon>
        <taxon>eudicotyledons</taxon>
        <taxon>Gunneridae</taxon>
        <taxon>Pentapetalae</taxon>
        <taxon>rosids</taxon>
        <taxon>fabids</taxon>
        <taxon>Fabales</taxon>
        <taxon>Fabaceae</taxon>
        <taxon>Caesalpinioideae</taxon>
        <taxon>Cassia clade</taxon>
        <taxon>Senna</taxon>
    </lineage>
</organism>
<dbReference type="AlphaFoldDB" id="A0A834W300"/>
<accession>A0A834W300</accession>
<dbReference type="EMBL" id="JAAIUW010000013">
    <property type="protein sequence ID" value="KAF7803901.1"/>
    <property type="molecule type" value="Genomic_DNA"/>
</dbReference>
<protein>
    <submittedName>
        <fullName evidence="1">Uncharacterized protein</fullName>
    </submittedName>
</protein>
<dbReference type="Proteomes" id="UP000634136">
    <property type="component" value="Unassembled WGS sequence"/>
</dbReference>